<reference evidence="3" key="1">
    <citation type="submission" date="2025-08" db="UniProtKB">
        <authorList>
            <consortium name="RefSeq"/>
        </authorList>
    </citation>
    <scope>IDENTIFICATION</scope>
    <source>
        <tissue evidence="3">Whole sample</tissue>
    </source>
</reference>
<protein>
    <submittedName>
        <fullName evidence="3">Uncharacterized protein LOC111108925</fullName>
    </submittedName>
</protein>
<dbReference type="Gene3D" id="2.170.140.10">
    <property type="entry name" value="Chitin binding domain"/>
    <property type="match status" value="1"/>
</dbReference>
<name>A0A8B8BBB8_CRAVI</name>
<evidence type="ECO:0000313" key="2">
    <source>
        <dbReference type="Proteomes" id="UP000694844"/>
    </source>
</evidence>
<dbReference type="SMART" id="SM00494">
    <property type="entry name" value="ChtBD2"/>
    <property type="match status" value="2"/>
</dbReference>
<dbReference type="OrthoDB" id="6131869at2759"/>
<proteinExistence type="predicted"/>
<dbReference type="InterPro" id="IPR036508">
    <property type="entry name" value="Chitin-bd_dom_sf"/>
</dbReference>
<gene>
    <name evidence="3" type="primary">LOC111108925</name>
</gene>
<dbReference type="InterPro" id="IPR002557">
    <property type="entry name" value="Chitin-bd_dom"/>
</dbReference>
<dbReference type="PROSITE" id="PS50940">
    <property type="entry name" value="CHIT_BIND_II"/>
    <property type="match status" value="2"/>
</dbReference>
<dbReference type="GO" id="GO:0005576">
    <property type="term" value="C:extracellular region"/>
    <property type="evidence" value="ECO:0007669"/>
    <property type="project" value="InterPro"/>
</dbReference>
<dbReference type="KEGG" id="cvn:111108925"/>
<dbReference type="RefSeq" id="XP_022300720.1">
    <property type="nucleotide sequence ID" value="XM_022445012.1"/>
</dbReference>
<accession>A0A8B8BBB8</accession>
<dbReference type="AlphaFoldDB" id="A0A8B8BBB8"/>
<sequence length="276" mass="32113">MTQTLLEKTEVRLKETESQFVKCREREDFMSESYVRLLKMMNKGQFPDDETIDTICVSQPNLIFKSQTECHRYYNCSGKDPQLANWKPTYHLWPALFKHECIYPYLFSEETLQCEHYTNVTCGSRYGAPWECDYFRLRCHIAHHCKPCSVEYPSCKNKADGVWPWPDNPYYPDYMKCEKGRRIEKGYCPVNSEWGVQSFPYNGKCVQLFAVPKEYNPNGELPSCRGKQDGVYQYLVGYCPGFYVCSNGEAFAVKCPHNTIFDTASKTCKVNGKCIT</sequence>
<feature type="domain" description="Chitin-binding type-2" evidence="1">
    <location>
        <begin position="221"/>
        <end position="276"/>
    </location>
</feature>
<organism evidence="2 3">
    <name type="scientific">Crassostrea virginica</name>
    <name type="common">Eastern oyster</name>
    <dbReference type="NCBI Taxonomy" id="6565"/>
    <lineage>
        <taxon>Eukaryota</taxon>
        <taxon>Metazoa</taxon>
        <taxon>Spiralia</taxon>
        <taxon>Lophotrochozoa</taxon>
        <taxon>Mollusca</taxon>
        <taxon>Bivalvia</taxon>
        <taxon>Autobranchia</taxon>
        <taxon>Pteriomorphia</taxon>
        <taxon>Ostreida</taxon>
        <taxon>Ostreoidea</taxon>
        <taxon>Ostreidae</taxon>
        <taxon>Crassostrea</taxon>
    </lineage>
</organism>
<feature type="domain" description="Chitin-binding type-2" evidence="1">
    <location>
        <begin position="53"/>
        <end position="124"/>
    </location>
</feature>
<dbReference type="GO" id="GO:0008061">
    <property type="term" value="F:chitin binding"/>
    <property type="evidence" value="ECO:0007669"/>
    <property type="project" value="InterPro"/>
</dbReference>
<keyword evidence="2" id="KW-1185">Reference proteome</keyword>
<evidence type="ECO:0000259" key="1">
    <source>
        <dbReference type="PROSITE" id="PS50940"/>
    </source>
</evidence>
<dbReference type="Pfam" id="PF01607">
    <property type="entry name" value="CBM_14"/>
    <property type="match status" value="1"/>
</dbReference>
<dbReference type="GeneID" id="111108925"/>
<dbReference type="Proteomes" id="UP000694844">
    <property type="component" value="Chromosome 8"/>
</dbReference>
<evidence type="ECO:0000313" key="3">
    <source>
        <dbReference type="RefSeq" id="XP_022300720.1"/>
    </source>
</evidence>
<dbReference type="SUPFAM" id="SSF57625">
    <property type="entry name" value="Invertebrate chitin-binding proteins"/>
    <property type="match status" value="2"/>
</dbReference>